<name>A0ACC1PHB6_9PEZI</name>
<organism evidence="1 2">
    <name type="scientific">Xylaria curta</name>
    <dbReference type="NCBI Taxonomy" id="42375"/>
    <lineage>
        <taxon>Eukaryota</taxon>
        <taxon>Fungi</taxon>
        <taxon>Dikarya</taxon>
        <taxon>Ascomycota</taxon>
        <taxon>Pezizomycotina</taxon>
        <taxon>Sordariomycetes</taxon>
        <taxon>Xylariomycetidae</taxon>
        <taxon>Xylariales</taxon>
        <taxon>Xylariaceae</taxon>
        <taxon>Xylaria</taxon>
    </lineage>
</organism>
<dbReference type="EMBL" id="JAPDGR010000373">
    <property type="protein sequence ID" value="KAJ2990879.1"/>
    <property type="molecule type" value="Genomic_DNA"/>
</dbReference>
<sequence length="512" mass="58485">MLIPLLLLGISGLWFAWGILTALWSPLRTIPGPFLSRFTNGWYFWRVVRWQFQVEQVELHRKYGPVVRLGPKRFSFAEPEALKTIYGHGTDFSKSEWYSAFNLPRPYSIERWNMFATSDSKLHAKQRRPFMSMYSMSSLLSYEPYVDECADLFTQRLTEFAHGGKVIDMGHWLQCFAFDVIGLMTSGARYGFLDRGDDIRGIMGALEGMIKYSTAIGIYPRLHPYLYKLQTLLPKGPPSGMNYATSFVEAKIDEYKSGKNTPTTQGDGAAQTFLAKLFNKHRENPKEFTSYHIFAAASSNIVAGSDTSGIALSSILYHLIKYPRCMIALREEIDNSQRQGLLSVRPTFKESSDMPYLQAVIKEAMRLHSSVALPYERVVPDGGATICGRFFPAGTVVGVNPYVQHRIKSIWGEDVEEFRPERWLTSKKDQLALMNRHWIPFGSGSRTCLGKNISLLEMQKLILRIVREFDFKFKEGSSQNWKTENFWFDKPKGWQVEVAVRGKGITEEPVTD</sequence>
<comment type="caution">
    <text evidence="1">The sequence shown here is derived from an EMBL/GenBank/DDBJ whole genome shotgun (WGS) entry which is preliminary data.</text>
</comment>
<evidence type="ECO:0000313" key="1">
    <source>
        <dbReference type="EMBL" id="KAJ2990879.1"/>
    </source>
</evidence>
<proteinExistence type="predicted"/>
<gene>
    <name evidence="1" type="ORF">NUW58_g2738</name>
</gene>
<dbReference type="Proteomes" id="UP001143856">
    <property type="component" value="Unassembled WGS sequence"/>
</dbReference>
<keyword evidence="2" id="KW-1185">Reference proteome</keyword>
<accession>A0ACC1PHB6</accession>
<evidence type="ECO:0000313" key="2">
    <source>
        <dbReference type="Proteomes" id="UP001143856"/>
    </source>
</evidence>
<protein>
    <submittedName>
        <fullName evidence="1">Uncharacterized protein</fullName>
    </submittedName>
</protein>
<reference evidence="1" key="1">
    <citation type="submission" date="2022-10" db="EMBL/GenBank/DDBJ databases">
        <title>Genome Sequence of Xylaria curta.</title>
        <authorList>
            <person name="Buettner E."/>
        </authorList>
    </citation>
    <scope>NUCLEOTIDE SEQUENCE</scope>
    <source>
        <strain evidence="1">Babe10</strain>
    </source>
</reference>